<evidence type="ECO:0000256" key="1">
    <source>
        <dbReference type="SAM" id="MobiDB-lite"/>
    </source>
</evidence>
<keyword evidence="3" id="KW-1185">Reference proteome</keyword>
<proteinExistence type="predicted"/>
<feature type="compositionally biased region" description="Basic and acidic residues" evidence="1">
    <location>
        <begin position="105"/>
        <end position="116"/>
    </location>
</feature>
<feature type="region of interest" description="Disordered" evidence="1">
    <location>
        <begin position="235"/>
        <end position="256"/>
    </location>
</feature>
<dbReference type="Proteomes" id="UP000694251">
    <property type="component" value="Chromosome 9"/>
</dbReference>
<dbReference type="OrthoDB" id="1110087at2759"/>
<feature type="compositionally biased region" description="Acidic residues" evidence="1">
    <location>
        <begin position="50"/>
        <end position="60"/>
    </location>
</feature>
<evidence type="ECO:0000313" key="2">
    <source>
        <dbReference type="EMBL" id="KAG7572503.1"/>
    </source>
</evidence>
<organism evidence="2 3">
    <name type="scientific">Arabidopsis suecica</name>
    <name type="common">Swedish thale-cress</name>
    <name type="synonym">Cardaminopsis suecica</name>
    <dbReference type="NCBI Taxonomy" id="45249"/>
    <lineage>
        <taxon>Eukaryota</taxon>
        <taxon>Viridiplantae</taxon>
        <taxon>Streptophyta</taxon>
        <taxon>Embryophyta</taxon>
        <taxon>Tracheophyta</taxon>
        <taxon>Spermatophyta</taxon>
        <taxon>Magnoliopsida</taxon>
        <taxon>eudicotyledons</taxon>
        <taxon>Gunneridae</taxon>
        <taxon>Pentapetalae</taxon>
        <taxon>rosids</taxon>
        <taxon>malvids</taxon>
        <taxon>Brassicales</taxon>
        <taxon>Brassicaceae</taxon>
        <taxon>Camelineae</taxon>
        <taxon>Arabidopsis</taxon>
    </lineage>
</organism>
<evidence type="ECO:0000313" key="3">
    <source>
        <dbReference type="Proteomes" id="UP000694251"/>
    </source>
</evidence>
<comment type="caution">
    <text evidence="2">The sequence shown here is derived from an EMBL/GenBank/DDBJ whole genome shotgun (WGS) entry which is preliminary data.</text>
</comment>
<accession>A0A8T2AFK3</accession>
<feature type="region of interest" description="Disordered" evidence="1">
    <location>
        <begin position="105"/>
        <end position="142"/>
    </location>
</feature>
<dbReference type="EMBL" id="JAEFBJ010000009">
    <property type="protein sequence ID" value="KAG7572503.1"/>
    <property type="molecule type" value="Genomic_DNA"/>
</dbReference>
<name>A0A8T2AFK3_ARASU</name>
<protein>
    <recommendedName>
        <fullName evidence="4">Retrotransposon gag domain-containing protein</fullName>
    </recommendedName>
</protein>
<gene>
    <name evidence="2" type="ORF">ISN44_As09g008650</name>
</gene>
<sequence length="376" mass="43822">MASYYMEKEEIYSYEGDWNQDEDEYEDMIEEENDYGRQTWYEECVSSSDCGEEPDGEELEPERPDCYPSSQRAEPYTYMPQETTKWSQPSLGYYEECEGYYHEDQHYHSPHREEKSLQTTLSHRVPSISPRPKTRDNYLSKRGKISSDPLTFSVHKEGPEAYLRWEEALMDWFEWYHVPEKKKTSYAEDALTGGAYDWWDYIETTRIHFKDPAYSWKEMRKLMYGEFVKNASAQAHHNDKGVTPTNSKRQNQQKSSCKVVNKNAFPVPEPQKVFPNTLSKKSEAKKPVQVKEIQQNSIITSLCEPQGKTNQGTMEKCNYQGDVPSKEIVVSSEQQNQSIMESVLLTPPKGYAGRVIYTILIKEEPPDSPQHIKIQG</sequence>
<reference evidence="2 3" key="1">
    <citation type="submission" date="2020-12" db="EMBL/GenBank/DDBJ databases">
        <title>Concerted genomic and epigenomic changes stabilize Arabidopsis allopolyploids.</title>
        <authorList>
            <person name="Chen Z."/>
        </authorList>
    </citation>
    <scope>NUCLEOTIDE SEQUENCE [LARGE SCALE GENOMIC DNA]</scope>
    <source>
        <strain evidence="2">As9502</strain>
        <tissue evidence="2">Leaf</tissue>
    </source>
</reference>
<feature type="region of interest" description="Disordered" evidence="1">
    <location>
        <begin position="46"/>
        <end position="81"/>
    </location>
</feature>
<dbReference type="AlphaFoldDB" id="A0A8T2AFK3"/>
<evidence type="ECO:0008006" key="4">
    <source>
        <dbReference type="Google" id="ProtNLM"/>
    </source>
</evidence>
<feature type="compositionally biased region" description="Polar residues" evidence="1">
    <location>
        <begin position="243"/>
        <end position="256"/>
    </location>
</feature>